<dbReference type="PANTHER" id="PTHR32552">
    <property type="entry name" value="FERRICHROME IRON RECEPTOR-RELATED"/>
    <property type="match status" value="1"/>
</dbReference>
<dbReference type="RefSeq" id="WP_267219360.1">
    <property type="nucleotide sequence ID" value="NZ_JAPCWC010000004.1"/>
</dbReference>
<dbReference type="Pfam" id="PF07715">
    <property type="entry name" value="Plug"/>
    <property type="match status" value="1"/>
</dbReference>
<keyword evidence="10" id="KW-0998">Cell outer membrane</keyword>
<evidence type="ECO:0000256" key="7">
    <source>
        <dbReference type="ARBA" id="ARBA00023065"/>
    </source>
</evidence>
<dbReference type="SUPFAM" id="SSF56935">
    <property type="entry name" value="Porins"/>
    <property type="match status" value="1"/>
</dbReference>
<evidence type="ECO:0000256" key="9">
    <source>
        <dbReference type="ARBA" id="ARBA00023136"/>
    </source>
</evidence>
<keyword evidence="5" id="KW-0812">Transmembrane</keyword>
<comment type="similarity">
    <text evidence="11">Belongs to the TonB-dependent receptor family.</text>
</comment>
<evidence type="ECO:0000313" key="15">
    <source>
        <dbReference type="EMBL" id="MFC0684597.1"/>
    </source>
</evidence>
<dbReference type="Gene3D" id="3.55.50.30">
    <property type="match status" value="1"/>
</dbReference>
<evidence type="ECO:0000259" key="13">
    <source>
        <dbReference type="Pfam" id="PF00593"/>
    </source>
</evidence>
<dbReference type="InterPro" id="IPR012910">
    <property type="entry name" value="Plug_dom"/>
</dbReference>
<keyword evidence="3" id="KW-1134">Transmembrane beta strand</keyword>
<dbReference type="InterPro" id="IPR000531">
    <property type="entry name" value="Beta-barrel_TonB"/>
</dbReference>
<accession>A0ABV6S769</accession>
<organism evidence="15 16">
    <name type="scientific">Novosphingobium clariflavum</name>
    <dbReference type="NCBI Taxonomy" id="2029884"/>
    <lineage>
        <taxon>Bacteria</taxon>
        <taxon>Pseudomonadati</taxon>
        <taxon>Pseudomonadota</taxon>
        <taxon>Alphaproteobacteria</taxon>
        <taxon>Sphingomonadales</taxon>
        <taxon>Sphingomonadaceae</taxon>
        <taxon>Novosphingobium</taxon>
    </lineage>
</organism>
<proteinExistence type="inferred from homology"/>
<feature type="region of interest" description="Disordered" evidence="12">
    <location>
        <begin position="28"/>
        <end position="49"/>
    </location>
</feature>
<feature type="domain" description="TonB-dependent receptor plug" evidence="14">
    <location>
        <begin position="163"/>
        <end position="272"/>
    </location>
</feature>
<evidence type="ECO:0000256" key="8">
    <source>
        <dbReference type="ARBA" id="ARBA00023077"/>
    </source>
</evidence>
<dbReference type="EMBL" id="JBHLTM010000027">
    <property type="protein sequence ID" value="MFC0684597.1"/>
    <property type="molecule type" value="Genomic_DNA"/>
</dbReference>
<keyword evidence="4" id="KW-0410">Iron transport</keyword>
<keyword evidence="8 11" id="KW-0798">TonB box</keyword>
<evidence type="ECO:0000256" key="12">
    <source>
        <dbReference type="SAM" id="MobiDB-lite"/>
    </source>
</evidence>
<feature type="compositionally biased region" description="Basic and acidic residues" evidence="12">
    <location>
        <begin position="28"/>
        <end position="44"/>
    </location>
</feature>
<comment type="subcellular location">
    <subcellularLocation>
        <location evidence="1">Cell outer membrane</location>
        <topology evidence="1">Multi-pass membrane protein</topology>
    </subcellularLocation>
</comment>
<sequence>MIWSSSWGCASAVTLALGVWSSPEALAREATREAGRETGREAGRDTPSARLDISAARLPDAITELAREARVSIGTDGPLPPLKTRAIHADIAVGEALARLLAGSGYRARQVGATAWRIERAPGAGSPSGAASAPASAPAHVVVPTTVGAAPIVVTATKQPFALSQVPAAVSVLTGEGLGRDDPRRSSMAVAGQVEGLALTALGPGRNRMFLRGVADSAFGGESQSTVAVVLDEARLTYAAPDPDLRLVDIERVEVLKGPQGSLYGTGALGGIYRMVSHRADLAETSLAVTGGGSVATHGEMGYSGSVVANLPLLPDTAALRLVGYGAEEPGWVDTGAREDANSTRVVGLRGTLGVEPVGGWRLDLTGLGQWIDSRDSRYVYARHSYRRPSQLAEPHDNDLSHVAGRLTGTIGRTEVTLASAMTWQGVDDRLDATIGAGSFGLADPMFLFNRTTYRTWDSELRLRGRIGSLEWLGGLSHLDARQAFAASLQGAGGETLVVDRDHRDSHDTAAYFDLTLPLTATLSLDGGARLFVASAREQRKLDSGMVTREQEKSGATPSLAVIWKPRDGRLLYLRYGSAFRQGGTEIGADGTAATLKGDELASLEAGWREQLAGGGQIDIGTWYSRWDGVQSDVLEDNGLITTTNAGDARIFGIEGSLVLPLGPRWRAELGGNFTDAHLTRNALGYKLEDSRLPVVPEYTARAALRRDFTLGALSLWARLSARYVGPARMSFDPDLDRHMGDYVESSFELHLAHGPWQLALTAQNLLGDKGNVFAFGNPLRYRTMDQYTPQAPTTVFLSAALAM</sequence>
<dbReference type="Pfam" id="PF00593">
    <property type="entry name" value="TonB_dep_Rec_b-barrel"/>
    <property type="match status" value="1"/>
</dbReference>
<keyword evidence="7" id="KW-0406">Ion transport</keyword>
<protein>
    <submittedName>
        <fullName evidence="15">TonB-dependent receptor</fullName>
    </submittedName>
</protein>
<feature type="domain" description="TonB-dependent receptor-like beta-barrel" evidence="13">
    <location>
        <begin position="378"/>
        <end position="766"/>
    </location>
</feature>
<dbReference type="Proteomes" id="UP001589858">
    <property type="component" value="Unassembled WGS sequence"/>
</dbReference>
<evidence type="ECO:0000259" key="14">
    <source>
        <dbReference type="Pfam" id="PF07715"/>
    </source>
</evidence>
<comment type="caution">
    <text evidence="15">The sequence shown here is derived from an EMBL/GenBank/DDBJ whole genome shotgun (WGS) entry which is preliminary data.</text>
</comment>
<dbReference type="PANTHER" id="PTHR32552:SF81">
    <property type="entry name" value="TONB-DEPENDENT OUTER MEMBRANE RECEPTOR"/>
    <property type="match status" value="1"/>
</dbReference>
<evidence type="ECO:0000256" key="4">
    <source>
        <dbReference type="ARBA" id="ARBA00022496"/>
    </source>
</evidence>
<keyword evidence="9 11" id="KW-0472">Membrane</keyword>
<evidence type="ECO:0000313" key="16">
    <source>
        <dbReference type="Proteomes" id="UP001589858"/>
    </source>
</evidence>
<dbReference type="InterPro" id="IPR036942">
    <property type="entry name" value="Beta-barrel_TonB_sf"/>
</dbReference>
<keyword evidence="15" id="KW-0675">Receptor</keyword>
<evidence type="ECO:0000256" key="10">
    <source>
        <dbReference type="ARBA" id="ARBA00023237"/>
    </source>
</evidence>
<evidence type="ECO:0000256" key="11">
    <source>
        <dbReference type="RuleBase" id="RU003357"/>
    </source>
</evidence>
<keyword evidence="6" id="KW-0408">Iron</keyword>
<keyword evidence="16" id="KW-1185">Reference proteome</keyword>
<reference evidence="15 16" key="1">
    <citation type="submission" date="2024-09" db="EMBL/GenBank/DDBJ databases">
        <authorList>
            <person name="Sun Q."/>
            <person name="Mori K."/>
        </authorList>
    </citation>
    <scope>NUCLEOTIDE SEQUENCE [LARGE SCALE GENOMIC DNA]</scope>
    <source>
        <strain evidence="15 16">CICC 11035S</strain>
    </source>
</reference>
<evidence type="ECO:0000256" key="6">
    <source>
        <dbReference type="ARBA" id="ARBA00023004"/>
    </source>
</evidence>
<gene>
    <name evidence="15" type="ORF">ACFFF8_08310</name>
</gene>
<dbReference type="Gene3D" id="2.40.170.20">
    <property type="entry name" value="TonB-dependent receptor, beta-barrel domain"/>
    <property type="match status" value="1"/>
</dbReference>
<evidence type="ECO:0000256" key="5">
    <source>
        <dbReference type="ARBA" id="ARBA00022692"/>
    </source>
</evidence>
<keyword evidence="2" id="KW-0813">Transport</keyword>
<evidence type="ECO:0000256" key="2">
    <source>
        <dbReference type="ARBA" id="ARBA00022448"/>
    </source>
</evidence>
<evidence type="ECO:0000256" key="1">
    <source>
        <dbReference type="ARBA" id="ARBA00004571"/>
    </source>
</evidence>
<evidence type="ECO:0000256" key="3">
    <source>
        <dbReference type="ARBA" id="ARBA00022452"/>
    </source>
</evidence>
<name>A0ABV6S769_9SPHN</name>
<dbReference type="InterPro" id="IPR039426">
    <property type="entry name" value="TonB-dep_rcpt-like"/>
</dbReference>